<dbReference type="EMBL" id="PUBV01000041">
    <property type="protein sequence ID" value="PWB05975.1"/>
    <property type="molecule type" value="Genomic_DNA"/>
</dbReference>
<reference evidence="3" key="1">
    <citation type="submission" date="2018-02" db="EMBL/GenBank/DDBJ databases">
        <authorList>
            <person name="Clavel T."/>
            <person name="Strowig T."/>
        </authorList>
    </citation>
    <scope>NUCLEOTIDE SEQUENCE [LARGE SCALE GENOMIC DNA]</scope>
    <source>
        <strain evidence="3">DSM 100764</strain>
    </source>
</reference>
<proteinExistence type="predicted"/>
<dbReference type="RefSeq" id="WP_107036919.1">
    <property type="nucleotide sequence ID" value="NZ_CAONGC010000045.1"/>
</dbReference>
<organism evidence="2 3">
    <name type="scientific">Paramuribaculum intestinale</name>
    <dbReference type="NCBI Taxonomy" id="2094151"/>
    <lineage>
        <taxon>Bacteria</taxon>
        <taxon>Pseudomonadati</taxon>
        <taxon>Bacteroidota</taxon>
        <taxon>Bacteroidia</taxon>
        <taxon>Bacteroidales</taxon>
        <taxon>Muribaculaceae</taxon>
        <taxon>Paramuribaculum</taxon>
    </lineage>
</organism>
<protein>
    <submittedName>
        <fullName evidence="2">Uncharacterized protein</fullName>
    </submittedName>
</protein>
<dbReference type="Gene3D" id="2.40.128.280">
    <property type="match status" value="1"/>
</dbReference>
<feature type="signal peptide" evidence="1">
    <location>
        <begin position="1"/>
        <end position="20"/>
    </location>
</feature>
<keyword evidence="1" id="KW-0732">Signal</keyword>
<sequence>MAMRYLSVILSVVALTMLSAGCTRNNGDIGPWFGTWQVTRIDVDGVPAADYRGNVVMKFQSHVMESRAQSDNHSYSAYWCTWSESDGSLRLEITPGDDASGYVAELMIPWTPVNMLRIVNQTGKTACLSRRSDEGTEYVYYLKKLY</sequence>
<dbReference type="PROSITE" id="PS51257">
    <property type="entry name" value="PROKAR_LIPOPROTEIN"/>
    <property type="match status" value="1"/>
</dbReference>
<dbReference type="GeneID" id="93424617"/>
<keyword evidence="3" id="KW-1185">Reference proteome</keyword>
<evidence type="ECO:0000313" key="2">
    <source>
        <dbReference type="EMBL" id="PWB05975.1"/>
    </source>
</evidence>
<comment type="caution">
    <text evidence="2">The sequence shown here is derived from an EMBL/GenBank/DDBJ whole genome shotgun (WGS) entry which is preliminary data.</text>
</comment>
<evidence type="ECO:0000313" key="3">
    <source>
        <dbReference type="Proteomes" id="UP000244925"/>
    </source>
</evidence>
<gene>
    <name evidence="2" type="ORF">C5O25_11810</name>
</gene>
<feature type="chain" id="PRO_5016128467" evidence="1">
    <location>
        <begin position="21"/>
        <end position="146"/>
    </location>
</feature>
<name>A0A2V1INN4_9BACT</name>
<dbReference type="AlphaFoldDB" id="A0A2V1INN4"/>
<accession>A0A2V1INN4</accession>
<dbReference type="Proteomes" id="UP000244925">
    <property type="component" value="Unassembled WGS sequence"/>
</dbReference>
<evidence type="ECO:0000256" key="1">
    <source>
        <dbReference type="SAM" id="SignalP"/>
    </source>
</evidence>